<feature type="signal peptide" evidence="2">
    <location>
        <begin position="1"/>
        <end position="26"/>
    </location>
</feature>
<keyword evidence="2" id="KW-0732">Signal</keyword>
<dbReference type="PANTHER" id="PTHR11161:SF72">
    <property type="entry name" value="FI21449P1"/>
    <property type="match status" value="1"/>
</dbReference>
<feature type="transmembrane region" description="Helical" evidence="1">
    <location>
        <begin position="361"/>
        <end position="386"/>
    </location>
</feature>
<evidence type="ECO:0000259" key="3">
    <source>
        <dbReference type="SMART" id="SM00703"/>
    </source>
</evidence>
<keyword evidence="1" id="KW-0812">Transmembrane</keyword>
<dbReference type="InterPro" id="IPR006621">
    <property type="entry name" value="Nose-resist-to-fluoxetine_N"/>
</dbReference>
<name>A0A6P3XXQ6_DINQU</name>
<gene>
    <name evidence="5" type="primary">LOC106748589</name>
</gene>
<evidence type="ECO:0000256" key="2">
    <source>
        <dbReference type="SAM" id="SignalP"/>
    </source>
</evidence>
<reference evidence="5" key="1">
    <citation type="submission" date="2025-08" db="UniProtKB">
        <authorList>
            <consortium name="RefSeq"/>
        </authorList>
    </citation>
    <scope>IDENTIFICATION</scope>
</reference>
<feature type="transmembrane region" description="Helical" evidence="1">
    <location>
        <begin position="578"/>
        <end position="598"/>
    </location>
</feature>
<keyword evidence="1" id="KW-1133">Transmembrane helix</keyword>
<dbReference type="KEGG" id="dqu:106748589"/>
<dbReference type="Proteomes" id="UP000515204">
    <property type="component" value="Unplaced"/>
</dbReference>
<keyword evidence="1" id="KW-0472">Membrane</keyword>
<feature type="transmembrane region" description="Helical" evidence="1">
    <location>
        <begin position="604"/>
        <end position="630"/>
    </location>
</feature>
<feature type="transmembrane region" description="Helical" evidence="1">
    <location>
        <begin position="690"/>
        <end position="711"/>
    </location>
</feature>
<feature type="transmembrane region" description="Helical" evidence="1">
    <location>
        <begin position="486"/>
        <end position="504"/>
    </location>
</feature>
<dbReference type="AlphaFoldDB" id="A0A6P3XXQ6"/>
<evidence type="ECO:0000256" key="1">
    <source>
        <dbReference type="SAM" id="Phobius"/>
    </source>
</evidence>
<dbReference type="Pfam" id="PF20146">
    <property type="entry name" value="NRF"/>
    <property type="match status" value="1"/>
</dbReference>
<dbReference type="Pfam" id="PF01757">
    <property type="entry name" value="Acyl_transf_3"/>
    <property type="match status" value="1"/>
</dbReference>
<dbReference type="SMART" id="SM00703">
    <property type="entry name" value="NRF"/>
    <property type="match status" value="1"/>
</dbReference>
<accession>A0A6P3XXQ6</accession>
<dbReference type="GeneID" id="106748589"/>
<dbReference type="InterPro" id="IPR002656">
    <property type="entry name" value="Acyl_transf_3_dom"/>
</dbReference>
<dbReference type="PANTHER" id="PTHR11161">
    <property type="entry name" value="O-ACYLTRANSFERASE"/>
    <property type="match status" value="1"/>
</dbReference>
<feature type="transmembrane region" description="Helical" evidence="1">
    <location>
        <begin position="209"/>
        <end position="238"/>
    </location>
</feature>
<feature type="chain" id="PRO_5027738991" evidence="2">
    <location>
        <begin position="27"/>
        <end position="720"/>
    </location>
</feature>
<feature type="transmembrane region" description="Helical" evidence="1">
    <location>
        <begin position="417"/>
        <end position="438"/>
    </location>
</feature>
<feature type="domain" description="Nose resistant-to-fluoxetine protein N-terminal" evidence="3">
    <location>
        <begin position="49"/>
        <end position="194"/>
    </location>
</feature>
<feature type="transmembrane region" description="Helical" evidence="1">
    <location>
        <begin position="548"/>
        <end position="566"/>
    </location>
</feature>
<dbReference type="GO" id="GO:0016747">
    <property type="term" value="F:acyltransferase activity, transferring groups other than amino-acyl groups"/>
    <property type="evidence" value="ECO:0007669"/>
    <property type="project" value="InterPro"/>
</dbReference>
<feature type="transmembrane region" description="Helical" evidence="1">
    <location>
        <begin position="509"/>
        <end position="528"/>
    </location>
</feature>
<protein>
    <submittedName>
        <fullName evidence="5">Nose resistant to fluoxetine protein 6-like</fullName>
    </submittedName>
</protein>
<feature type="transmembrane region" description="Helical" evidence="1">
    <location>
        <begin position="323"/>
        <end position="341"/>
    </location>
</feature>
<dbReference type="RefSeq" id="XP_014482754.1">
    <property type="nucleotide sequence ID" value="XM_014627268.1"/>
</dbReference>
<dbReference type="OrthoDB" id="207378at2759"/>
<evidence type="ECO:0000313" key="4">
    <source>
        <dbReference type="Proteomes" id="UP000515204"/>
    </source>
</evidence>
<dbReference type="InterPro" id="IPR052728">
    <property type="entry name" value="O2_lipid_transport_reg"/>
</dbReference>
<evidence type="ECO:0000313" key="5">
    <source>
        <dbReference type="RefSeq" id="XP_014482754.1"/>
    </source>
</evidence>
<feature type="transmembrane region" description="Helical" evidence="1">
    <location>
        <begin position="651"/>
        <end position="670"/>
    </location>
</feature>
<proteinExistence type="predicted"/>
<organism evidence="4 5">
    <name type="scientific">Dinoponera quadriceps</name>
    <name type="common">South American ant</name>
    <dbReference type="NCBI Taxonomy" id="609295"/>
    <lineage>
        <taxon>Eukaryota</taxon>
        <taxon>Metazoa</taxon>
        <taxon>Ecdysozoa</taxon>
        <taxon>Arthropoda</taxon>
        <taxon>Hexapoda</taxon>
        <taxon>Insecta</taxon>
        <taxon>Pterygota</taxon>
        <taxon>Neoptera</taxon>
        <taxon>Endopterygota</taxon>
        <taxon>Hymenoptera</taxon>
        <taxon>Apocrita</taxon>
        <taxon>Aculeata</taxon>
        <taxon>Formicoidea</taxon>
        <taxon>Formicidae</taxon>
        <taxon>Ponerinae</taxon>
        <taxon>Ponerini</taxon>
        <taxon>Dinoponera</taxon>
    </lineage>
</organism>
<sequence length="720" mass="82849">MSRSSSLSCIRVIVLVLLCAAKQIETSNDTNNRLLPAYAIASRADLLNSTTCKEELRDFRKAVDHRILWGLKILDSSGGPKPGFLYGNNFWLGSRSQCQDTMISDPLDLAEREILNITLYRDPREEVPPFEVHYFLARFRHNSTLQIHSTLTNEDLIALGLCLPASCSTNDLGFILEGIFRDRTLLVGNVYSADFKLVEVKDLKDDHQWLFSGAIFFIGFVLAFTWILMIIGTIYDIFVYQKYLKAKNFLCTYRENTTSSLKIPNCDASDAKDVLEDPEPVSSFLRKENKIGQVLVCFSVYTNTRIIFDTELTTNAIPVIHGLRFLGMVWIIMVHTLYYSIDYIDNMPWIIRQSNSGFAVQILSNSTLTVDTYFFLSGFLLAYTYLSHRESMHKTQTEPINYTTKLKEFFVGVTKRLFRLTPAYMMTIGIVYLNSSWYNKTSQFYMNERPYETCAKYWWRNLLYINNLFSRSSMCMSWSWYLSNDMQFFVIGFILLILSTIYFYTTVVILCILLIGTIVLSGYISYVNDYVPTLDEQYRLLDVLYDPPWTRIGPYIIGMITAYVILKLNKKLILKRRTVILCWCLGSACNISVLFGLYERHISVLAAAFYVALSRTVWAIGLAWILLACYTKHGGIVNQLLSFKGWIPLSRLTFCAYLLNPFIISSIHLHRESNVHADFLPTAALFLGNLAISYFCAYALSLMSETPYILLIQKFLQRKK</sequence>
<keyword evidence="4" id="KW-1185">Reference proteome</keyword>